<keyword evidence="3 6" id="KW-0732">Signal</keyword>
<protein>
    <submittedName>
        <fullName evidence="7">MipA/OmpV family protein</fullName>
    </submittedName>
</protein>
<evidence type="ECO:0000256" key="4">
    <source>
        <dbReference type="ARBA" id="ARBA00023136"/>
    </source>
</evidence>
<evidence type="ECO:0000313" key="7">
    <source>
        <dbReference type="EMBL" id="MCW7555307.1"/>
    </source>
</evidence>
<evidence type="ECO:0000256" key="5">
    <source>
        <dbReference type="ARBA" id="ARBA00023237"/>
    </source>
</evidence>
<evidence type="ECO:0000256" key="6">
    <source>
        <dbReference type="SAM" id="SignalP"/>
    </source>
</evidence>
<keyword evidence="4" id="KW-0472">Membrane</keyword>
<dbReference type="InterPro" id="IPR010583">
    <property type="entry name" value="MipA"/>
</dbReference>
<sequence length="464" mass="53123">MPNNNVTDRHRKMILKTMASIFTVAACTTATVSKAAIASTTNSGQWGIGVSFRHSTIPYKVDRADSVGTVIPQIFYEGETIFLRDLEWGLKAYEDDDNHINAVIKRRFVSIPHRLQNQYQEDSLDWGVQWVHRVNDNRSWRLEALTETRSLSRSQFYAGHDWQLQYGKLELKPRVGLRYKSKKFNSYYYGLSDYEEFNGQNIDAGIEAEAGVSLRYPLLNGLYLTGSLEYVYLDANARHSPSVDSNGFGAVRLGFVYFDEPSKGTGTVPAMAEGSYLRGAHGWATPSDMGDILSFQSERDPYNNQMSSVFYGHPLRQGWLGYPVDIYLHSGIVYHYEKNKVDENGRKVQDPVWEGIVSIKAYYNFTWPVRWRFGLAEGLSYVSRLTYNEWQEMNKHDSEGSKLMNYLDVSFDANVGDLVHSKSLENLWVGYSMHHRSSIFKQASQFGRIKGGSNFNTVYLQYHF</sequence>
<comment type="similarity">
    <text evidence="2">Belongs to the MipA/OmpV family.</text>
</comment>
<gene>
    <name evidence="7" type="ORF">NX722_22290</name>
</gene>
<feature type="chain" id="PRO_5045642652" evidence="6">
    <location>
        <begin position="36"/>
        <end position="464"/>
    </location>
</feature>
<keyword evidence="8" id="KW-1185">Reference proteome</keyword>
<comment type="subcellular location">
    <subcellularLocation>
        <location evidence="1">Cell outer membrane</location>
    </subcellularLocation>
</comment>
<name>A0ABT3N104_9GAMM</name>
<dbReference type="EMBL" id="JAPFCC010000001">
    <property type="protein sequence ID" value="MCW7555307.1"/>
    <property type="molecule type" value="Genomic_DNA"/>
</dbReference>
<dbReference type="RefSeq" id="WP_262565074.1">
    <property type="nucleotide sequence ID" value="NZ_JAPFCC010000001.1"/>
</dbReference>
<organism evidence="7 8">
    <name type="scientific">Endozoicomonas gorgoniicola</name>
    <dbReference type="NCBI Taxonomy" id="1234144"/>
    <lineage>
        <taxon>Bacteria</taxon>
        <taxon>Pseudomonadati</taxon>
        <taxon>Pseudomonadota</taxon>
        <taxon>Gammaproteobacteria</taxon>
        <taxon>Oceanospirillales</taxon>
        <taxon>Endozoicomonadaceae</taxon>
        <taxon>Endozoicomonas</taxon>
    </lineage>
</organism>
<feature type="signal peptide" evidence="6">
    <location>
        <begin position="1"/>
        <end position="35"/>
    </location>
</feature>
<evidence type="ECO:0000256" key="2">
    <source>
        <dbReference type="ARBA" id="ARBA00005722"/>
    </source>
</evidence>
<dbReference type="Proteomes" id="UP001209854">
    <property type="component" value="Unassembled WGS sequence"/>
</dbReference>
<accession>A0ABT3N104</accession>
<evidence type="ECO:0000256" key="3">
    <source>
        <dbReference type="ARBA" id="ARBA00022729"/>
    </source>
</evidence>
<keyword evidence="5" id="KW-0998">Cell outer membrane</keyword>
<comment type="caution">
    <text evidence="7">The sequence shown here is derived from an EMBL/GenBank/DDBJ whole genome shotgun (WGS) entry which is preliminary data.</text>
</comment>
<dbReference type="PANTHER" id="PTHR38776:SF1">
    <property type="entry name" value="MLTA-INTERACTING PROTEIN-RELATED"/>
    <property type="match status" value="1"/>
</dbReference>
<proteinExistence type="inferred from homology"/>
<evidence type="ECO:0000313" key="8">
    <source>
        <dbReference type="Proteomes" id="UP001209854"/>
    </source>
</evidence>
<evidence type="ECO:0000256" key="1">
    <source>
        <dbReference type="ARBA" id="ARBA00004442"/>
    </source>
</evidence>
<reference evidence="7 8" key="1">
    <citation type="submission" date="2022-10" db="EMBL/GenBank/DDBJ databases">
        <title>High-quality genome sequences of two octocoral-associated bacteria, Endozoicomonas euniceicola EF212 and Endozoicomonas gorgoniicola PS125.</title>
        <authorList>
            <person name="Chiou Y.-J."/>
            <person name="Chen Y.-H."/>
        </authorList>
    </citation>
    <scope>NUCLEOTIDE SEQUENCE [LARGE SCALE GENOMIC DNA]</scope>
    <source>
        <strain evidence="7 8">PS125</strain>
    </source>
</reference>
<dbReference type="PANTHER" id="PTHR38776">
    <property type="entry name" value="MLTA-INTERACTING PROTEIN-RELATED"/>
    <property type="match status" value="1"/>
</dbReference>
<dbReference type="Pfam" id="PF06629">
    <property type="entry name" value="MipA"/>
    <property type="match status" value="1"/>
</dbReference>